<organism evidence="1 2">
    <name type="scientific">Sorangium cellulosum</name>
    <name type="common">Polyangium cellulosum</name>
    <dbReference type="NCBI Taxonomy" id="56"/>
    <lineage>
        <taxon>Bacteria</taxon>
        <taxon>Pseudomonadati</taxon>
        <taxon>Myxococcota</taxon>
        <taxon>Polyangia</taxon>
        <taxon>Polyangiales</taxon>
        <taxon>Polyangiaceae</taxon>
        <taxon>Sorangium</taxon>
    </lineage>
</organism>
<name>A0A150S9U0_SORCE</name>
<dbReference type="Proteomes" id="UP000075515">
    <property type="component" value="Unassembled WGS sequence"/>
</dbReference>
<protein>
    <recommendedName>
        <fullName evidence="3">DNA-binding protein</fullName>
    </recommendedName>
</protein>
<gene>
    <name evidence="1" type="ORF">BE18_22740</name>
</gene>
<dbReference type="EMBL" id="JEMC01002261">
    <property type="protein sequence ID" value="KYF89254.1"/>
    <property type="molecule type" value="Genomic_DNA"/>
</dbReference>
<evidence type="ECO:0000313" key="2">
    <source>
        <dbReference type="Proteomes" id="UP000075515"/>
    </source>
</evidence>
<reference evidence="1 2" key="1">
    <citation type="submission" date="2014-02" db="EMBL/GenBank/DDBJ databases">
        <title>The small core and large imbalanced accessory genome model reveals a collaborative survival strategy of Sorangium cellulosum strains in nature.</title>
        <authorList>
            <person name="Han K."/>
            <person name="Peng R."/>
            <person name="Blom J."/>
            <person name="Li Y.-Z."/>
        </authorList>
    </citation>
    <scope>NUCLEOTIDE SEQUENCE [LARGE SCALE GENOMIC DNA]</scope>
    <source>
        <strain evidence="1 2">So0149</strain>
    </source>
</reference>
<accession>A0A150S9U0</accession>
<sequence>MDHDALIREIEATIAVCGASDTARALGTTPRKLRAILRGGAILPELVERATAIGLVPASRPTVGGSPKI</sequence>
<evidence type="ECO:0000313" key="1">
    <source>
        <dbReference type="EMBL" id="KYF89254.1"/>
    </source>
</evidence>
<dbReference type="AlphaFoldDB" id="A0A150S9U0"/>
<comment type="caution">
    <text evidence="1">The sequence shown here is derived from an EMBL/GenBank/DDBJ whole genome shotgun (WGS) entry which is preliminary data.</text>
</comment>
<evidence type="ECO:0008006" key="3">
    <source>
        <dbReference type="Google" id="ProtNLM"/>
    </source>
</evidence>
<proteinExistence type="predicted"/>